<reference evidence="2" key="1">
    <citation type="submission" date="2023-03" db="UniProtKB">
        <authorList>
            <consortium name="EnsemblPlants"/>
        </authorList>
    </citation>
    <scope>IDENTIFICATION</scope>
</reference>
<protein>
    <submittedName>
        <fullName evidence="2">Uncharacterized protein</fullName>
    </submittedName>
</protein>
<dbReference type="EnsemblPlants" id="MELO3C015725.2.1">
    <property type="protein sequence ID" value="MELO3C015725.2.1"/>
    <property type="gene ID" value="MELO3C015725.2"/>
</dbReference>
<feature type="compositionally biased region" description="Polar residues" evidence="1">
    <location>
        <begin position="23"/>
        <end position="41"/>
    </location>
</feature>
<organism evidence="2">
    <name type="scientific">Cucumis melo</name>
    <name type="common">Muskmelon</name>
    <dbReference type="NCBI Taxonomy" id="3656"/>
    <lineage>
        <taxon>Eukaryota</taxon>
        <taxon>Viridiplantae</taxon>
        <taxon>Streptophyta</taxon>
        <taxon>Embryophyta</taxon>
        <taxon>Tracheophyta</taxon>
        <taxon>Spermatophyta</taxon>
        <taxon>Magnoliopsida</taxon>
        <taxon>eudicotyledons</taxon>
        <taxon>Gunneridae</taxon>
        <taxon>Pentapetalae</taxon>
        <taxon>rosids</taxon>
        <taxon>fabids</taxon>
        <taxon>Cucurbitales</taxon>
        <taxon>Cucurbitaceae</taxon>
        <taxon>Benincaseae</taxon>
        <taxon>Cucumis</taxon>
    </lineage>
</organism>
<name>A0A9I9DAW2_CUCME</name>
<feature type="compositionally biased region" description="Polar residues" evidence="1">
    <location>
        <begin position="52"/>
        <end position="62"/>
    </location>
</feature>
<proteinExistence type="predicted"/>
<evidence type="ECO:0000256" key="1">
    <source>
        <dbReference type="SAM" id="MobiDB-lite"/>
    </source>
</evidence>
<dbReference type="Gramene" id="MELO3C015725.2.1">
    <property type="protein sequence ID" value="MELO3C015725.2.1"/>
    <property type="gene ID" value="MELO3C015725.2"/>
</dbReference>
<sequence>MQLTKDGGSTHACNLEGKLGSDGDNTSNSNRTNETHQSMTDEGSEGMKAFAQQKNYRDLNSI</sequence>
<accession>A0A9I9DAW2</accession>
<dbReference type="AlphaFoldDB" id="A0A9I9DAW2"/>
<evidence type="ECO:0000313" key="2">
    <source>
        <dbReference type="EnsemblPlants" id="MELO3C015725.2.1"/>
    </source>
</evidence>
<feature type="region of interest" description="Disordered" evidence="1">
    <location>
        <begin position="1"/>
        <end position="62"/>
    </location>
</feature>